<feature type="compositionally biased region" description="Basic and acidic residues" evidence="1">
    <location>
        <begin position="1"/>
        <end position="10"/>
    </location>
</feature>
<feature type="compositionally biased region" description="Acidic residues" evidence="1">
    <location>
        <begin position="513"/>
        <end position="522"/>
    </location>
</feature>
<dbReference type="Pfam" id="PF04696">
    <property type="entry name" value="Pinin_SDK_memA"/>
    <property type="match status" value="1"/>
</dbReference>
<feature type="compositionally biased region" description="Low complexity" evidence="1">
    <location>
        <begin position="234"/>
        <end position="258"/>
    </location>
</feature>
<feature type="region of interest" description="Disordered" evidence="1">
    <location>
        <begin position="1"/>
        <end position="319"/>
    </location>
</feature>
<feature type="compositionally biased region" description="Basic and acidic residues" evidence="1">
    <location>
        <begin position="422"/>
        <end position="443"/>
    </location>
</feature>
<dbReference type="HOGENOM" id="CLU_521840_0_0_1"/>
<feature type="compositionally biased region" description="Basic and acidic residues" evidence="1">
    <location>
        <begin position="281"/>
        <end position="319"/>
    </location>
</feature>
<evidence type="ECO:0000313" key="3">
    <source>
        <dbReference type="EMBL" id="EPE10018.1"/>
    </source>
</evidence>
<feature type="compositionally biased region" description="Basic and acidic residues" evidence="1">
    <location>
        <begin position="53"/>
        <end position="98"/>
    </location>
</feature>
<feature type="compositionally biased region" description="Basic and acidic residues" evidence="1">
    <location>
        <begin position="470"/>
        <end position="512"/>
    </location>
</feature>
<feature type="compositionally biased region" description="Basic and acidic residues" evidence="1">
    <location>
        <begin position="32"/>
        <end position="43"/>
    </location>
</feature>
<evidence type="ECO:0000259" key="2">
    <source>
        <dbReference type="Pfam" id="PF04696"/>
    </source>
</evidence>
<protein>
    <submittedName>
        <fullName evidence="3">Pinin sdk mema domain protein</fullName>
    </submittedName>
</protein>
<organism evidence="3 4">
    <name type="scientific">Ophiostoma piceae (strain UAMH 11346)</name>
    <name type="common">Sap stain fungus</name>
    <dbReference type="NCBI Taxonomy" id="1262450"/>
    <lineage>
        <taxon>Eukaryota</taxon>
        <taxon>Fungi</taxon>
        <taxon>Dikarya</taxon>
        <taxon>Ascomycota</taxon>
        <taxon>Pezizomycotina</taxon>
        <taxon>Sordariomycetes</taxon>
        <taxon>Sordariomycetidae</taxon>
        <taxon>Ophiostomatales</taxon>
        <taxon>Ophiostomataceae</taxon>
        <taxon>Ophiostoma</taxon>
    </lineage>
</organism>
<dbReference type="InterPro" id="IPR006786">
    <property type="entry name" value="Pinin_SDK_MemA"/>
</dbReference>
<keyword evidence="4" id="KW-1185">Reference proteome</keyword>
<feature type="domain" description="Pinin/SDK/MemA protein" evidence="2">
    <location>
        <begin position="298"/>
        <end position="381"/>
    </location>
</feature>
<dbReference type="VEuPathDB" id="FungiDB:F503_05113"/>
<dbReference type="AlphaFoldDB" id="S3CTJ4"/>
<reference evidence="3 4" key="1">
    <citation type="journal article" date="2013" name="BMC Genomics">
        <title>The genome and transcriptome of the pine saprophyte Ophiostoma piceae, and a comparison with the bark beetle-associated pine pathogen Grosmannia clavigera.</title>
        <authorList>
            <person name="Haridas S."/>
            <person name="Wang Y."/>
            <person name="Lim L."/>
            <person name="Massoumi Alamouti S."/>
            <person name="Jackman S."/>
            <person name="Docking R."/>
            <person name="Robertson G."/>
            <person name="Birol I."/>
            <person name="Bohlmann J."/>
            <person name="Breuil C."/>
        </authorList>
    </citation>
    <scope>NUCLEOTIDE SEQUENCE [LARGE SCALE GENOMIC DNA]</scope>
    <source>
        <strain evidence="3 4">UAMH 11346</strain>
    </source>
</reference>
<feature type="compositionally biased region" description="Basic and acidic residues" evidence="1">
    <location>
        <begin position="147"/>
        <end position="196"/>
    </location>
</feature>
<gene>
    <name evidence="3" type="ORF">F503_05113</name>
</gene>
<proteinExistence type="predicted"/>
<dbReference type="EMBL" id="KE148146">
    <property type="protein sequence ID" value="EPE10018.1"/>
    <property type="molecule type" value="Genomic_DNA"/>
</dbReference>
<feature type="compositionally biased region" description="Basic residues" evidence="1">
    <location>
        <begin position="99"/>
        <end position="114"/>
    </location>
</feature>
<evidence type="ECO:0000256" key="1">
    <source>
        <dbReference type="SAM" id="MobiDB-lite"/>
    </source>
</evidence>
<accession>S3CTJ4</accession>
<dbReference type="STRING" id="1262450.S3CTJ4"/>
<dbReference type="eggNOG" id="ENOG502R905">
    <property type="taxonomic scope" value="Eukaryota"/>
</dbReference>
<feature type="compositionally biased region" description="Basic and acidic residues" evidence="1">
    <location>
        <begin position="260"/>
        <end position="272"/>
    </location>
</feature>
<sequence length="522" mass="59234">MSTDTRDIHNSDANAQGVQHDDGMQLSPLLSDRARGEDSEYKGTHLLPPSHIETIREMKSAHLDYDDRDKGEYEPALKRTRIDKGGDGHDDFYDERPKSPRHQSSRVKKSRRNPSRSQSPTRGRDRSYRRSRSPARGPGHSYAYGIDRNRSRSRSRDRNRSRSRTRRYERSPRDRKGSNARDERGPARYGRGERPNARHSGGGGRSFPEPAQRDAVWAKQDVTQEERKRGQRLFGGLLANLGGPAARSRPAAGRGPASQRSERVPGASERRSSGQLASTEIAHEKPTLPERQRLELDNTSKQDAADKKQTEEDDSKKAAERLAKLDRIRRIEQVRFDEQKMHTLQANELALARSLRTKSKPQLYYHPRDLSKKQEDIIEGQLREAKQNASEQSQNFEREKLERLSALGVRYTPKGSATPEQPQRDNKLVEEAHADIAPLRDLDAMVDEPTAEQVGAVSSSPARSCAPVDGRQEDGSERVDGPKGERNSGDEVEQHEPEELYDHHDDRDKDIMVETEEDTVIY</sequence>
<feature type="region of interest" description="Disordered" evidence="1">
    <location>
        <begin position="384"/>
        <end position="522"/>
    </location>
</feature>
<evidence type="ECO:0000313" key="4">
    <source>
        <dbReference type="Proteomes" id="UP000016923"/>
    </source>
</evidence>
<dbReference type="OrthoDB" id="330772at2759"/>
<name>S3CTJ4_OPHP1</name>
<dbReference type="Proteomes" id="UP000016923">
    <property type="component" value="Unassembled WGS sequence"/>
</dbReference>